<dbReference type="GO" id="GO:0046890">
    <property type="term" value="P:regulation of lipid biosynthetic process"/>
    <property type="evidence" value="ECO:0007669"/>
    <property type="project" value="UniProtKB-UniRule"/>
</dbReference>
<feature type="binding site" evidence="4">
    <location>
        <position position="370"/>
    </location>
    <ligand>
        <name>Fe cation</name>
        <dbReference type="ChEBI" id="CHEBI:24875"/>
    </ligand>
</feature>
<dbReference type="GO" id="GO:0008653">
    <property type="term" value="P:lipopolysaccharide metabolic process"/>
    <property type="evidence" value="ECO:0007669"/>
    <property type="project" value="InterPro"/>
</dbReference>
<gene>
    <name evidence="4" type="primary">lapB</name>
    <name evidence="6" type="ORF">NOR51B_567</name>
</gene>
<dbReference type="AlphaFoldDB" id="B8KX34"/>
<dbReference type="Pfam" id="PF13432">
    <property type="entry name" value="TPR_16"/>
    <property type="match status" value="2"/>
</dbReference>
<comment type="function">
    <text evidence="4">Modulates cellular lipopolysaccharide (LPS) levels by regulating LpxC, which is involved in lipid A biosynthesis. May act by modulating the proteolytic activity of FtsH towards LpxC. May also coordinate assembly of proteins involved in LPS synthesis at the plasma membrane.</text>
</comment>
<evidence type="ECO:0000313" key="6">
    <source>
        <dbReference type="EMBL" id="EED34629.1"/>
    </source>
</evidence>
<dbReference type="GO" id="GO:0005506">
    <property type="term" value="F:iron ion binding"/>
    <property type="evidence" value="ECO:0007669"/>
    <property type="project" value="UniProtKB-UniRule"/>
</dbReference>
<keyword evidence="7" id="KW-1185">Reference proteome</keyword>
<evidence type="ECO:0000256" key="2">
    <source>
        <dbReference type="ARBA" id="ARBA00022737"/>
    </source>
</evidence>
<dbReference type="NCBIfam" id="NF008757">
    <property type="entry name" value="PRK11788.1-5"/>
    <property type="match status" value="1"/>
</dbReference>
<keyword evidence="1 4" id="KW-0479">Metal-binding</keyword>
<keyword evidence="4" id="KW-1003">Cell membrane</keyword>
<evidence type="ECO:0000313" key="7">
    <source>
        <dbReference type="Proteomes" id="UP000004699"/>
    </source>
</evidence>
<dbReference type="Pfam" id="PF13176">
    <property type="entry name" value="TPR_7"/>
    <property type="match status" value="1"/>
</dbReference>
<accession>B8KX34</accession>
<feature type="binding site" evidence="4">
    <location>
        <position position="373"/>
    </location>
    <ligand>
        <name>Fe cation</name>
        <dbReference type="ChEBI" id="CHEBI:24875"/>
    </ligand>
</feature>
<feature type="topological domain" description="Cytoplasmic" evidence="4">
    <location>
        <begin position="22"/>
        <end position="405"/>
    </location>
</feature>
<name>B8KX34_9GAMM</name>
<feature type="binding site" evidence="4">
    <location>
        <position position="384"/>
    </location>
    <ligand>
        <name>Fe cation</name>
        <dbReference type="ChEBI" id="CHEBI:24875"/>
    </ligand>
</feature>
<dbReference type="GO" id="GO:0009898">
    <property type="term" value="C:cytoplasmic side of plasma membrane"/>
    <property type="evidence" value="ECO:0007669"/>
    <property type="project" value="UniProtKB-UniRule"/>
</dbReference>
<keyword evidence="4" id="KW-0408">Iron</keyword>
<dbReference type="InterPro" id="IPR019734">
    <property type="entry name" value="TPR_rpt"/>
</dbReference>
<dbReference type="HAMAP" id="MF_00994">
    <property type="entry name" value="LPS_assembly_LapB"/>
    <property type="match status" value="1"/>
</dbReference>
<dbReference type="Pfam" id="PF18073">
    <property type="entry name" value="Zn_ribbon_LapB"/>
    <property type="match status" value="1"/>
</dbReference>
<dbReference type="InterPro" id="IPR030865">
    <property type="entry name" value="LapB"/>
</dbReference>
<dbReference type="InterPro" id="IPR011990">
    <property type="entry name" value="TPR-like_helical_dom_sf"/>
</dbReference>
<keyword evidence="2 4" id="KW-0677">Repeat</keyword>
<dbReference type="Proteomes" id="UP000004699">
    <property type="component" value="Unassembled WGS sequence"/>
</dbReference>
<dbReference type="SUPFAM" id="SSF48452">
    <property type="entry name" value="TPR-like"/>
    <property type="match status" value="2"/>
</dbReference>
<organism evidence="6 7">
    <name type="scientific">Luminiphilus syltensis NOR5-1B</name>
    <dbReference type="NCBI Taxonomy" id="565045"/>
    <lineage>
        <taxon>Bacteria</taxon>
        <taxon>Pseudomonadati</taxon>
        <taxon>Pseudomonadota</taxon>
        <taxon>Gammaproteobacteria</taxon>
        <taxon>Cellvibrionales</taxon>
        <taxon>Halieaceae</taxon>
        <taxon>Luminiphilus</taxon>
    </lineage>
</organism>
<dbReference type="RefSeq" id="WP_009019377.1">
    <property type="nucleotide sequence ID" value="NZ_DS999411.1"/>
</dbReference>
<evidence type="ECO:0000259" key="5">
    <source>
        <dbReference type="Pfam" id="PF18073"/>
    </source>
</evidence>
<evidence type="ECO:0000256" key="4">
    <source>
        <dbReference type="HAMAP-Rule" id="MF_00994"/>
    </source>
</evidence>
<dbReference type="PANTHER" id="PTHR45586:SF1">
    <property type="entry name" value="LIPOPOLYSACCHARIDE ASSEMBLY PROTEIN B"/>
    <property type="match status" value="1"/>
</dbReference>
<proteinExistence type="inferred from homology"/>
<keyword evidence="4" id="KW-0472">Membrane</keyword>
<feature type="binding site" evidence="4">
    <location>
        <position position="387"/>
    </location>
    <ligand>
        <name>Fe cation</name>
        <dbReference type="ChEBI" id="CHEBI:24875"/>
    </ligand>
</feature>
<keyword evidence="4" id="KW-1133">Transmembrane helix</keyword>
<feature type="domain" description="LapB rubredoxin metal binding" evidence="5">
    <location>
        <begin position="368"/>
        <end position="395"/>
    </location>
</feature>
<keyword evidence="4" id="KW-0997">Cell inner membrane</keyword>
<dbReference type="OrthoDB" id="507476at2"/>
<comment type="similarity">
    <text evidence="4">Belongs to the LapB family.</text>
</comment>
<keyword evidence="3 4" id="KW-0802">TPR repeat</keyword>
<keyword evidence="4" id="KW-0812">Transmembrane</keyword>
<dbReference type="InterPro" id="IPR041166">
    <property type="entry name" value="Rubredoxin_2"/>
</dbReference>
<dbReference type="HOGENOM" id="CLU_059365_1_0_6"/>
<reference evidence="7" key="1">
    <citation type="journal article" date="2013" name="BMC Microbiol.">
        <title>Taxonomy and evolution of bacteriochlorophyll a-containing members of the OM60/NOR5 clade of marine gammaproteobacteria: description of Luminiphilus syltensis gen. nov., sp. nov., reclassification of Haliea rubra as Pseudohaliea rubra gen. nov., comb. nov., and emendation of Chromatocurvus halotolerans.</title>
        <authorList>
            <person name="Spring S."/>
            <person name="Riedel T."/>
            <person name="Sproer C."/>
            <person name="Yan S."/>
            <person name="Harder J."/>
            <person name="Fuchs B.M."/>
        </authorList>
    </citation>
    <scope>NUCLEOTIDE SEQUENCE [LARGE SCALE GENOMIC DNA]</scope>
    <source>
        <strain evidence="7">NOR51-B</strain>
    </source>
</reference>
<dbReference type="EMBL" id="DS999411">
    <property type="protein sequence ID" value="EED34629.1"/>
    <property type="molecule type" value="Genomic_DNA"/>
</dbReference>
<dbReference type="PANTHER" id="PTHR45586">
    <property type="entry name" value="TPR REPEAT-CONTAINING PROTEIN PA4667"/>
    <property type="match status" value="1"/>
</dbReference>
<dbReference type="STRING" id="565045.NOR51B_567"/>
<evidence type="ECO:0000256" key="1">
    <source>
        <dbReference type="ARBA" id="ARBA00022723"/>
    </source>
</evidence>
<comment type="subcellular location">
    <subcellularLocation>
        <location evidence="4">Cell inner membrane</location>
        <topology evidence="4">Single-pass membrane protein</topology>
        <orientation evidence="4">Cytoplasmic side</orientation>
    </subcellularLocation>
</comment>
<dbReference type="InterPro" id="IPR051012">
    <property type="entry name" value="CellSynth/LPSAsmb/PSIAsmb"/>
</dbReference>
<dbReference type="Gene3D" id="1.25.40.10">
    <property type="entry name" value="Tetratricopeptide repeat domain"/>
    <property type="match status" value="2"/>
</dbReference>
<sequence>MSDPALLGLFFVAVGLGWLLGRGGIPGVAPRSLWRASLPSQYYRGLNFLLDGSQDNAIDAFTRALEVNSETFDTHIALGNVLRRRGEVERAIRIHQNLLARPSLPAAQLHLAHLELARDYISAGLFDRAERLLLDLVSESGNHRRVAQRHLIEIYEAQSDWDSAREVAEALLPKKTLLTQPAVEADEVGQPVNLILAHFCCEQAESPQEMGDLSAARKLLDQALKYDGDCVRASMMLADIEFRTSNFSRSLKLLKSVQDQDADFVPETVPALRACYSAIDKRPQFRNYLESCFRARPSTMLVLAIAQELSDTESPESAKQFLRESLREKPTLRGLAMLMSLHDADEAGTDEALEVDIIQRLVSARSLYRCQHCGFKAQQLHWYCPGCKHWGTIKEQGALGEFVHA</sequence>
<evidence type="ECO:0000256" key="3">
    <source>
        <dbReference type="ARBA" id="ARBA00022803"/>
    </source>
</evidence>
<protein>
    <recommendedName>
        <fullName evidence="4">Lipopolysaccharide assembly protein B</fullName>
    </recommendedName>
</protein>
<dbReference type="SMART" id="SM00028">
    <property type="entry name" value="TPR"/>
    <property type="match status" value="4"/>
</dbReference>
<dbReference type="eggNOG" id="COG2956">
    <property type="taxonomic scope" value="Bacteria"/>
</dbReference>